<dbReference type="Proteomes" id="UP000217771">
    <property type="component" value="Unassembled WGS sequence"/>
</dbReference>
<accession>A0A2A2EUK8</accession>
<gene>
    <name evidence="3" type="ORF">CK498_14090</name>
</gene>
<evidence type="ECO:0000313" key="4">
    <source>
        <dbReference type="Proteomes" id="UP000217771"/>
    </source>
</evidence>
<keyword evidence="4" id="KW-1185">Reference proteome</keyword>
<dbReference type="OrthoDB" id="395856at2"/>
<evidence type="ECO:0000313" key="3">
    <source>
        <dbReference type="EMBL" id="PAU76037.1"/>
    </source>
</evidence>
<comment type="caution">
    <text evidence="3">The sequence shown here is derived from an EMBL/GenBank/DDBJ whole genome shotgun (WGS) entry which is preliminary data.</text>
</comment>
<dbReference type="AlphaFoldDB" id="A0A2A2EUK8"/>
<name>A0A2A2EUK8_9GAMM</name>
<dbReference type="SFLD" id="SFLDS00003">
    <property type="entry name" value="Haloacid_Dehalogenase"/>
    <property type="match status" value="1"/>
</dbReference>
<feature type="signal peptide" evidence="2">
    <location>
        <begin position="1"/>
        <end position="29"/>
    </location>
</feature>
<dbReference type="Gene3D" id="3.40.50.1000">
    <property type="entry name" value="HAD superfamily/HAD-like"/>
    <property type="match status" value="1"/>
</dbReference>
<evidence type="ECO:0000256" key="2">
    <source>
        <dbReference type="SAM" id="SignalP"/>
    </source>
</evidence>
<dbReference type="InterPro" id="IPR023214">
    <property type="entry name" value="HAD_sf"/>
</dbReference>
<dbReference type="InterPro" id="IPR036412">
    <property type="entry name" value="HAD-like_sf"/>
</dbReference>
<dbReference type="GO" id="GO:0009279">
    <property type="term" value="C:cell outer membrane"/>
    <property type="evidence" value="ECO:0007669"/>
    <property type="project" value="InterPro"/>
</dbReference>
<dbReference type="SUPFAM" id="SSF56784">
    <property type="entry name" value="HAD-like"/>
    <property type="match status" value="1"/>
</dbReference>
<dbReference type="RefSeq" id="WP_095621506.1">
    <property type="nucleotide sequence ID" value="NZ_NSKB01000005.1"/>
</dbReference>
<dbReference type="InterPro" id="IPR005519">
    <property type="entry name" value="Acid_phosphat_B-like"/>
</dbReference>
<evidence type="ECO:0000256" key="1">
    <source>
        <dbReference type="ARBA" id="ARBA00022729"/>
    </source>
</evidence>
<dbReference type="Pfam" id="PF03767">
    <property type="entry name" value="Acid_phosphat_B"/>
    <property type="match status" value="1"/>
</dbReference>
<dbReference type="PIRSF" id="PIRSF019271">
    <property type="entry name" value="Acid_Ptase_C"/>
    <property type="match status" value="1"/>
</dbReference>
<feature type="chain" id="PRO_5013081611" evidence="2">
    <location>
        <begin position="30"/>
        <end position="265"/>
    </location>
</feature>
<sequence>MAMHIGFRTMPSVLMVGLASLSLASTANAEEPSTASEPTLCAQQAYKMGLRYQQQSAEIAALQRQGFTLATLRLEQQIAEHGDDANLAIITDLDETVIDNTELLVRDMNLCHDYTVWDTWLHWEREGTPRLIPGAMDFLEFADEQGVAIYYVSDRYEENKQDSLATLEALGLPQVSDDTLLLLGPPKQERRDVVDENYTLVMQLGDTLHDFSEEFVSDVPLDEQHERVEAHAERFGVDWIVFPNATYGTWEEAELEEWDAPFETQ</sequence>
<reference evidence="3 4" key="1">
    <citation type="submission" date="2017-08" db="EMBL/GenBank/DDBJ databases">
        <title>Halomonas alkalisoli sp. nov., isolated from saline alkaline soil.</title>
        <authorList>
            <person name="Wang D."/>
            <person name="Zhang G."/>
        </authorList>
    </citation>
    <scope>NUCLEOTIDE SEQUENCE [LARGE SCALE GENOMIC DNA]</scope>
    <source>
        <strain evidence="3 4">WRN001</strain>
    </source>
</reference>
<protein>
    <submittedName>
        <fullName evidence="3">5'-nucleotidase</fullName>
    </submittedName>
</protein>
<keyword evidence="1 2" id="KW-0732">Signal</keyword>
<organism evidence="3 4">
    <name type="scientific">Halomonas salipaludis</name>
    <dbReference type="NCBI Taxonomy" id="2032625"/>
    <lineage>
        <taxon>Bacteria</taxon>
        <taxon>Pseudomonadati</taxon>
        <taxon>Pseudomonadota</taxon>
        <taxon>Gammaproteobacteria</taxon>
        <taxon>Oceanospirillales</taxon>
        <taxon>Halomonadaceae</taxon>
        <taxon>Halomonas</taxon>
    </lineage>
</organism>
<dbReference type="InterPro" id="IPR006423">
    <property type="entry name" value="Lipo_e_P4"/>
</dbReference>
<dbReference type="SFLD" id="SFLDG01125">
    <property type="entry name" value="C1.1:_Acid_Phosphatase_Like"/>
    <property type="match status" value="1"/>
</dbReference>
<dbReference type="EMBL" id="NSKB01000005">
    <property type="protein sequence ID" value="PAU76037.1"/>
    <property type="molecule type" value="Genomic_DNA"/>
</dbReference>
<proteinExistence type="predicted"/>